<dbReference type="SUPFAM" id="SSF52540">
    <property type="entry name" value="P-loop containing nucleoside triphosphate hydrolases"/>
    <property type="match status" value="1"/>
</dbReference>
<dbReference type="RefSeq" id="WP_155117140.1">
    <property type="nucleotide sequence ID" value="NZ_JSAN01000068.1"/>
</dbReference>
<keyword evidence="4" id="KW-0472">Membrane</keyword>
<dbReference type="InterPro" id="IPR050130">
    <property type="entry name" value="ClpA_ClpB"/>
</dbReference>
<keyword evidence="4" id="KW-1133">Transmembrane helix</keyword>
<dbReference type="EMBL" id="JSAN01000068">
    <property type="protein sequence ID" value="KIC71958.1"/>
    <property type="molecule type" value="Genomic_DNA"/>
</dbReference>
<dbReference type="GO" id="GO:0016887">
    <property type="term" value="F:ATP hydrolysis activity"/>
    <property type="evidence" value="ECO:0007669"/>
    <property type="project" value="TreeGrafter"/>
</dbReference>
<gene>
    <name evidence="6" type="primary">clpB_3</name>
    <name evidence="6" type="ORF">DB44_CV00050</name>
</gene>
<dbReference type="GO" id="GO:0005737">
    <property type="term" value="C:cytoplasm"/>
    <property type="evidence" value="ECO:0007669"/>
    <property type="project" value="TreeGrafter"/>
</dbReference>
<dbReference type="AlphaFoldDB" id="A0A0C1HAZ7"/>
<dbReference type="GO" id="GO:0034605">
    <property type="term" value="P:cellular response to heat"/>
    <property type="evidence" value="ECO:0007669"/>
    <property type="project" value="TreeGrafter"/>
</dbReference>
<feature type="transmembrane region" description="Helical" evidence="4">
    <location>
        <begin position="157"/>
        <end position="177"/>
    </location>
</feature>
<feature type="transmembrane region" description="Helical" evidence="4">
    <location>
        <begin position="219"/>
        <end position="237"/>
    </location>
</feature>
<evidence type="ECO:0000313" key="7">
    <source>
        <dbReference type="Proteomes" id="UP000031465"/>
    </source>
</evidence>
<dbReference type="Proteomes" id="UP000031465">
    <property type="component" value="Unassembled WGS sequence"/>
</dbReference>
<evidence type="ECO:0000259" key="5">
    <source>
        <dbReference type="Pfam" id="PF17871"/>
    </source>
</evidence>
<evidence type="ECO:0000313" key="6">
    <source>
        <dbReference type="EMBL" id="KIC71958.1"/>
    </source>
</evidence>
<protein>
    <submittedName>
        <fullName evidence="6">Putative heat shock protein ClpB</fullName>
    </submittedName>
</protein>
<feature type="coiled-coil region" evidence="3">
    <location>
        <begin position="494"/>
        <end position="552"/>
    </location>
</feature>
<dbReference type="PANTHER" id="PTHR11638:SF18">
    <property type="entry name" value="HEAT SHOCK PROTEIN 104"/>
    <property type="match status" value="1"/>
</dbReference>
<accession>A0A0C1HAZ7</accession>
<evidence type="ECO:0000256" key="3">
    <source>
        <dbReference type="SAM" id="Coils"/>
    </source>
</evidence>
<keyword evidence="2" id="KW-0067">ATP-binding</keyword>
<dbReference type="InterPro" id="IPR041546">
    <property type="entry name" value="ClpA/ClpB_AAA_lid"/>
</dbReference>
<keyword evidence="6" id="KW-0346">Stress response</keyword>
<keyword evidence="3" id="KW-0175">Coiled coil</keyword>
<evidence type="ECO:0000256" key="1">
    <source>
        <dbReference type="ARBA" id="ARBA00022741"/>
    </source>
</evidence>
<reference evidence="6 7" key="1">
    <citation type="journal article" date="2014" name="Mol. Biol. Evol.">
        <title>Massive expansion of Ubiquitination-related gene families within the Chlamydiae.</title>
        <authorList>
            <person name="Domman D."/>
            <person name="Collingro A."/>
            <person name="Lagkouvardos I."/>
            <person name="Gehre L."/>
            <person name="Weinmaier T."/>
            <person name="Rattei T."/>
            <person name="Subtil A."/>
            <person name="Horn M."/>
        </authorList>
    </citation>
    <scope>NUCLEOTIDE SEQUENCE [LARGE SCALE GENOMIC DNA]</scope>
    <source>
        <strain evidence="6 7">EI2</strain>
    </source>
</reference>
<evidence type="ECO:0000256" key="4">
    <source>
        <dbReference type="SAM" id="Phobius"/>
    </source>
</evidence>
<dbReference type="GO" id="GO:0005524">
    <property type="term" value="F:ATP binding"/>
    <property type="evidence" value="ECO:0007669"/>
    <property type="project" value="UniProtKB-KW"/>
</dbReference>
<dbReference type="InterPro" id="IPR027417">
    <property type="entry name" value="P-loop_NTPase"/>
</dbReference>
<feature type="transmembrane region" description="Helical" evidence="4">
    <location>
        <begin position="189"/>
        <end position="213"/>
    </location>
</feature>
<sequence length="647" mass="74963">MMPWNISILPSFILFNTHSTLISPPSSPLQNLRSLEDLAELLLSEEWGMDKWEKWQTQLTQFIREHSQDKENFDRFLSNIVFGMVQKDLPKALNFLSEVIDLELMNEIAHFKSQQEELPLFRSAFESAFLRASLCTQRNTTAMADKFYGEWKRFRPIAIYFFPNLINLFLGAFNFLDSHKKFTTLWDKYLLLDIVYKFFAIPFFLVQVLQPIVGVTVRVYAIAAAIIVCGGVLAACYQKWLKPLPDEIVNCTNLDKQFERGNIDPKVGMTKTVNQIISALLTGSNILLVGKSGDGKTAVTQRLIQLKHEKKLPQELLKRTNYEVDCGLLISNYSFGHSELINQIKNQIDGFEDQILFHFDELDQLATNDSAFKAFKKRFLTDRPSPLFIATTTFEKLQQIESLDTDGAFRRKIVKIIVDGDDENQNRHMIQELINRTAIDIPIQDEAVEKILELSKRQNYLPNIGVPAKAIKLLEDAIGKCRWVYSKDFTLLELELAKQELQHMNSRQSRAIRETALEMETYINLKRRIEELEKKEKKLKDEIQNIKFLISQQLSLKENYFRLTHQLAKVFSQNSSIREGENRYTGKKEKEQKIYLLSYFYAIHAFKSALQQKIDTIHSQLHIQVDASLIQQVFNESIALLPDTPIL</sequence>
<comment type="caution">
    <text evidence="6">The sequence shown here is derived from an EMBL/GenBank/DDBJ whole genome shotgun (WGS) entry which is preliminary data.</text>
</comment>
<evidence type="ECO:0000256" key="2">
    <source>
        <dbReference type="ARBA" id="ARBA00022840"/>
    </source>
</evidence>
<name>A0A0C1HAZ7_9BACT</name>
<dbReference type="Gene3D" id="3.40.50.300">
    <property type="entry name" value="P-loop containing nucleotide triphosphate hydrolases"/>
    <property type="match status" value="2"/>
</dbReference>
<keyword evidence="4" id="KW-0812">Transmembrane</keyword>
<feature type="domain" description="ClpA/ClpB AAA lid" evidence="5">
    <location>
        <begin position="440"/>
        <end position="519"/>
    </location>
</feature>
<dbReference type="Pfam" id="PF17871">
    <property type="entry name" value="AAA_lid_9"/>
    <property type="match status" value="1"/>
</dbReference>
<keyword evidence="1" id="KW-0547">Nucleotide-binding</keyword>
<organism evidence="6 7">
    <name type="scientific">Candidatus Protochlamydia amoebophila</name>
    <dbReference type="NCBI Taxonomy" id="362787"/>
    <lineage>
        <taxon>Bacteria</taxon>
        <taxon>Pseudomonadati</taxon>
        <taxon>Chlamydiota</taxon>
        <taxon>Chlamydiia</taxon>
        <taxon>Parachlamydiales</taxon>
        <taxon>Parachlamydiaceae</taxon>
        <taxon>Candidatus Protochlamydia</taxon>
    </lineage>
</organism>
<proteinExistence type="predicted"/>
<dbReference type="PANTHER" id="PTHR11638">
    <property type="entry name" value="ATP-DEPENDENT CLP PROTEASE"/>
    <property type="match status" value="1"/>
</dbReference>
<dbReference type="PATRIC" id="fig|362787.3.peg.1077"/>